<keyword evidence="2" id="KW-1185">Reference proteome</keyword>
<dbReference type="HOGENOM" id="CLU_1059188_0_0_1"/>
<sequence length="263" mass="29224">MESYHLTNYVLNPYMGYRVTLPNDDAWGYPLLAGCVALGYDAAISRHVVVHFAYKKRNPENRAYELRCHVMLVDDYNEWERARSPPPRPVAEDVSPAYANGKIHWVVDSQLGAPPSYAAAAAACELVALDMEAREPAVPCRHGDGKMTILKLHGALCVACSDKATDAINIWMVKGDGAWSMEYRVELGEFSSETTTPMAVDPMDGRVLLNTGTSLGYYDPKTAALETIYSVSIPDYGDDFPCRDRFYPVICQESPVRVDRGLF</sequence>
<dbReference type="Gramene" id="OPUNC10G12040.1">
    <property type="protein sequence ID" value="OPUNC10G12040.1"/>
    <property type="gene ID" value="OPUNC10G12040"/>
</dbReference>
<dbReference type="AlphaFoldDB" id="A0A0E0M8X1"/>
<proteinExistence type="predicted"/>
<dbReference type="EnsemblPlants" id="OPUNC10G12040.1">
    <property type="protein sequence ID" value="OPUNC10G12040.1"/>
    <property type="gene ID" value="OPUNC10G12040"/>
</dbReference>
<accession>A0A0E0M8X1</accession>
<name>A0A0E0M8X1_ORYPU</name>
<evidence type="ECO:0008006" key="3">
    <source>
        <dbReference type="Google" id="ProtNLM"/>
    </source>
</evidence>
<reference evidence="1" key="2">
    <citation type="submission" date="2018-05" db="EMBL/GenBank/DDBJ databases">
        <title>OpunRS2 (Oryza punctata Reference Sequence Version 2).</title>
        <authorList>
            <person name="Zhang J."/>
            <person name="Kudrna D."/>
            <person name="Lee S."/>
            <person name="Talag J."/>
            <person name="Welchert J."/>
            <person name="Wing R.A."/>
        </authorList>
    </citation>
    <scope>NUCLEOTIDE SEQUENCE [LARGE SCALE GENOMIC DNA]</scope>
</reference>
<organism evidence="1">
    <name type="scientific">Oryza punctata</name>
    <name type="common">Red rice</name>
    <dbReference type="NCBI Taxonomy" id="4537"/>
    <lineage>
        <taxon>Eukaryota</taxon>
        <taxon>Viridiplantae</taxon>
        <taxon>Streptophyta</taxon>
        <taxon>Embryophyta</taxon>
        <taxon>Tracheophyta</taxon>
        <taxon>Spermatophyta</taxon>
        <taxon>Magnoliopsida</taxon>
        <taxon>Liliopsida</taxon>
        <taxon>Poales</taxon>
        <taxon>Poaceae</taxon>
        <taxon>BOP clade</taxon>
        <taxon>Oryzoideae</taxon>
        <taxon>Oryzeae</taxon>
        <taxon>Oryzinae</taxon>
        <taxon>Oryza</taxon>
    </lineage>
</organism>
<dbReference type="Proteomes" id="UP000026962">
    <property type="component" value="Chromosome 10"/>
</dbReference>
<dbReference type="OMA" id="METICRA"/>
<evidence type="ECO:0000313" key="2">
    <source>
        <dbReference type="Proteomes" id="UP000026962"/>
    </source>
</evidence>
<reference evidence="1" key="1">
    <citation type="submission" date="2015-04" db="UniProtKB">
        <authorList>
            <consortium name="EnsemblPlants"/>
        </authorList>
    </citation>
    <scope>IDENTIFICATION</scope>
</reference>
<protein>
    <recommendedName>
        <fullName evidence="3">F-box associated domain-containing protein</fullName>
    </recommendedName>
</protein>
<evidence type="ECO:0000313" key="1">
    <source>
        <dbReference type="EnsemblPlants" id="OPUNC10G12040.1"/>
    </source>
</evidence>